<feature type="binding site" description="axial binding residue" evidence="20">
    <location>
        <position position="174"/>
    </location>
    <ligand>
        <name>heme c</name>
        <dbReference type="ChEBI" id="CHEBI:61717"/>
        <label>2</label>
    </ligand>
    <ligandPart>
        <name>Fe</name>
        <dbReference type="ChEBI" id="CHEBI:18248"/>
    </ligandPart>
</feature>
<organism evidence="24 25">
    <name type="scientific">Campylobacter lanienae NCTC 13004</name>
    <dbReference type="NCBI Taxonomy" id="1031753"/>
    <lineage>
        <taxon>Bacteria</taxon>
        <taxon>Pseudomonadati</taxon>
        <taxon>Campylobacterota</taxon>
        <taxon>Epsilonproteobacteria</taxon>
        <taxon>Campylobacterales</taxon>
        <taxon>Campylobacteraceae</taxon>
        <taxon>Campylobacter</taxon>
    </lineage>
</organism>
<comment type="similarity">
    <text evidence="3">Belongs to the CcoP / FixP family.</text>
</comment>
<dbReference type="PANTHER" id="PTHR33751:SF1">
    <property type="entry name" value="CBB3-TYPE CYTOCHROME C OXIDASE SUBUNIT FIXP"/>
    <property type="match status" value="1"/>
</dbReference>
<proteinExistence type="inferred from homology"/>
<evidence type="ECO:0000256" key="21">
    <source>
        <dbReference type="PIRSR" id="PIRSR000006-2"/>
    </source>
</evidence>
<comment type="pathway">
    <text evidence="2">Energy metabolism; oxidative phosphorylation.</text>
</comment>
<comment type="subcellular location">
    <subcellularLocation>
        <location evidence="1">Cell inner membrane</location>
    </subcellularLocation>
</comment>
<evidence type="ECO:0000256" key="9">
    <source>
        <dbReference type="ARBA" id="ARBA00022692"/>
    </source>
</evidence>
<dbReference type="GO" id="GO:0020037">
    <property type="term" value="F:heme binding"/>
    <property type="evidence" value="ECO:0007669"/>
    <property type="project" value="InterPro"/>
</dbReference>
<feature type="binding site" description="covalent" evidence="21">
    <location>
        <position position="223"/>
    </location>
    <ligand>
        <name>heme c</name>
        <dbReference type="ChEBI" id="CHEBI:61717"/>
        <label>2</label>
    </ligand>
</feature>
<feature type="binding site" description="axial binding residue" evidence="20">
    <location>
        <position position="262"/>
    </location>
    <ligand>
        <name>heme c</name>
        <dbReference type="ChEBI" id="CHEBI:61717"/>
        <label>1</label>
    </ligand>
    <ligandPart>
        <name>Fe</name>
        <dbReference type="ChEBI" id="CHEBI:18248"/>
    </ligandPart>
</feature>
<feature type="binding site" description="covalent" evidence="21">
    <location>
        <position position="220"/>
    </location>
    <ligand>
        <name>heme c</name>
        <dbReference type="ChEBI" id="CHEBI:61717"/>
        <label>2</label>
    </ligand>
</feature>
<evidence type="ECO:0000256" key="6">
    <source>
        <dbReference type="ARBA" id="ARBA00022519"/>
    </source>
</evidence>
<dbReference type="InterPro" id="IPR038414">
    <property type="entry name" value="CcoP_N_sf"/>
</dbReference>
<dbReference type="Proteomes" id="UP000202031">
    <property type="component" value="Chromosome"/>
</dbReference>
<dbReference type="GO" id="GO:0046872">
    <property type="term" value="F:metal ion binding"/>
    <property type="evidence" value="ECO:0007669"/>
    <property type="project" value="UniProtKB-KW"/>
</dbReference>
<dbReference type="RefSeq" id="WP_096014165.1">
    <property type="nucleotide sequence ID" value="NZ_CP015578.1"/>
</dbReference>
<reference evidence="25" key="2">
    <citation type="journal article" date="2017" name="Genome Biol. Evol.">
        <title>Comparative genomic analysis identifies a Campylobacter clade deficient in selenium metabolism.</title>
        <authorList>
            <person name="Miller W.G."/>
            <person name="Yee E."/>
            <person name="Lopes B.S."/>
            <person name="Chapman M.H."/>
            <person name="Huynh S."/>
            <person name="Bono J.L."/>
            <person name="Parker C.T."/>
            <person name="Strachan N.J.C."/>
            <person name="Forbes K.J."/>
        </authorList>
    </citation>
    <scope>NUCLEOTIDE SEQUENCE [LARGE SCALE GENOMIC DNA]</scope>
    <source>
        <strain evidence="25">NCTC 13004</strain>
    </source>
</reference>
<keyword evidence="6" id="KW-0997">Cell inner membrane</keyword>
<dbReference type="KEGG" id="clx:CLAN_1301"/>
<keyword evidence="16 20" id="KW-0408">Iron</keyword>
<dbReference type="UniPathway" id="UPA00705"/>
<keyword evidence="18 22" id="KW-0472">Membrane</keyword>
<evidence type="ECO:0000256" key="3">
    <source>
        <dbReference type="ARBA" id="ARBA00006113"/>
    </source>
</evidence>
<dbReference type="PROSITE" id="PS51007">
    <property type="entry name" value="CYTC"/>
    <property type="match status" value="1"/>
</dbReference>
<dbReference type="InterPro" id="IPR009056">
    <property type="entry name" value="Cyt_c-like_dom"/>
</dbReference>
<feature type="binding site" description="axial binding residue" evidence="20">
    <location>
        <position position="133"/>
    </location>
    <ligand>
        <name>heme c</name>
        <dbReference type="ChEBI" id="CHEBI:61717"/>
        <label>1</label>
    </ligand>
    <ligandPart>
        <name>Fe</name>
        <dbReference type="ChEBI" id="CHEBI:18248"/>
    </ligandPart>
</feature>
<dbReference type="Pfam" id="PF14715">
    <property type="entry name" value="FixP_N"/>
    <property type="match status" value="1"/>
</dbReference>
<dbReference type="AlphaFoldDB" id="A0A1X9SP50"/>
<dbReference type="InterPro" id="IPR036909">
    <property type="entry name" value="Cyt_c-like_dom_sf"/>
</dbReference>
<evidence type="ECO:0000256" key="14">
    <source>
        <dbReference type="ARBA" id="ARBA00022989"/>
    </source>
</evidence>
<sequence>MKWFNLEDNVNSLSILGAIAIVLLTLIVVGRLFKLMKVKKEGGELSEHSWDGIGEYKNPVPIGWAVVFVLAIVWAIWYFLVGYPLNSYSQIGEYNEEVKKYNASFQAKFQNATQDELKAIGEQVFLVQCAACHGITGDGINGKAANLVEWGSEKGIYDAIIKGSKGLGYPLGDMPNAIDNGIDEATAKAIAAFTAKEISAIKSTINEDLVEAGRAAWATCAACHGEDGKGMDGMAPDLSKYGSSDFVVDVLVRGKTGNIGHMPKFRDTGLINPTQEKAVGEYIISLSKGE</sequence>
<keyword evidence="11" id="KW-0677">Repeat</keyword>
<evidence type="ECO:0000256" key="1">
    <source>
        <dbReference type="ARBA" id="ARBA00004533"/>
    </source>
</evidence>
<dbReference type="Pfam" id="PF13442">
    <property type="entry name" value="Cytochrome_CBB3"/>
    <property type="match status" value="2"/>
</dbReference>
<keyword evidence="14 22" id="KW-1133">Transmembrane helix</keyword>
<gene>
    <name evidence="24" type="primary">ccoP</name>
    <name evidence="24" type="ORF">CLAN_1301</name>
</gene>
<evidence type="ECO:0000256" key="10">
    <source>
        <dbReference type="ARBA" id="ARBA00022723"/>
    </source>
</evidence>
<evidence type="ECO:0000256" key="16">
    <source>
        <dbReference type="ARBA" id="ARBA00023004"/>
    </source>
</evidence>
<feature type="transmembrane region" description="Helical" evidence="22">
    <location>
        <begin position="12"/>
        <end position="33"/>
    </location>
</feature>
<feature type="binding site" description="covalent" evidence="21">
    <location>
        <position position="129"/>
    </location>
    <ligand>
        <name>heme c</name>
        <dbReference type="ChEBI" id="CHEBI:61717"/>
        <label>1</label>
    </ligand>
</feature>
<evidence type="ECO:0000256" key="8">
    <source>
        <dbReference type="ARBA" id="ARBA00022660"/>
    </source>
</evidence>
<keyword evidence="10 20" id="KW-0479">Metal-binding</keyword>
<dbReference type="Gene3D" id="1.10.760.10">
    <property type="entry name" value="Cytochrome c-like domain"/>
    <property type="match status" value="2"/>
</dbReference>
<dbReference type="PANTHER" id="PTHR33751">
    <property type="entry name" value="CBB3-TYPE CYTOCHROME C OXIDASE SUBUNIT FIXP"/>
    <property type="match status" value="1"/>
</dbReference>
<evidence type="ECO:0000313" key="24">
    <source>
        <dbReference type="EMBL" id="ARQ98024.1"/>
    </source>
</evidence>
<evidence type="ECO:0000256" key="17">
    <source>
        <dbReference type="ARBA" id="ARBA00023065"/>
    </source>
</evidence>
<dbReference type="GeneID" id="46921769"/>
<feature type="binding site" description="covalent" evidence="21">
    <location>
        <position position="132"/>
    </location>
    <ligand>
        <name>heme c</name>
        <dbReference type="ChEBI" id="CHEBI:61717"/>
        <label>1</label>
    </ligand>
</feature>
<keyword evidence="8" id="KW-0679">Respiratory chain</keyword>
<dbReference type="GO" id="GO:0016491">
    <property type="term" value="F:oxidoreductase activity"/>
    <property type="evidence" value="ECO:0007669"/>
    <property type="project" value="UniProtKB-KW"/>
</dbReference>
<comment type="cofactor">
    <cofactor evidence="21">
        <name>heme c</name>
        <dbReference type="ChEBI" id="CHEBI:61717"/>
    </cofactor>
    <text evidence="21">Binds 2 heme C groups per subunit.</text>
</comment>
<dbReference type="GO" id="GO:1902600">
    <property type="term" value="P:proton transmembrane transport"/>
    <property type="evidence" value="ECO:0007669"/>
    <property type="project" value="UniProtKB-KW"/>
</dbReference>
<feature type="domain" description="Cytochrome c" evidence="23">
    <location>
        <begin position="116"/>
        <end position="287"/>
    </location>
</feature>
<keyword evidence="13" id="KW-0249">Electron transport</keyword>
<evidence type="ECO:0000256" key="19">
    <source>
        <dbReference type="ARBA" id="ARBA00029635"/>
    </source>
</evidence>
<feature type="binding site" description="axial binding residue" evidence="20">
    <location>
        <position position="224"/>
    </location>
    <ligand>
        <name>heme c</name>
        <dbReference type="ChEBI" id="CHEBI:61717"/>
        <label>2</label>
    </ligand>
    <ligandPart>
        <name>Fe</name>
        <dbReference type="ChEBI" id="CHEBI:18248"/>
    </ligandPart>
</feature>
<evidence type="ECO:0000256" key="20">
    <source>
        <dbReference type="PIRSR" id="PIRSR000006-1"/>
    </source>
</evidence>
<evidence type="ECO:0000256" key="12">
    <source>
        <dbReference type="ARBA" id="ARBA00022781"/>
    </source>
</evidence>
<dbReference type="GO" id="GO:0005886">
    <property type="term" value="C:plasma membrane"/>
    <property type="evidence" value="ECO:0007669"/>
    <property type="project" value="UniProtKB-SubCell"/>
</dbReference>
<evidence type="ECO:0000256" key="18">
    <source>
        <dbReference type="ARBA" id="ARBA00023136"/>
    </source>
</evidence>
<evidence type="ECO:0000256" key="2">
    <source>
        <dbReference type="ARBA" id="ARBA00004673"/>
    </source>
</evidence>
<keyword evidence="17" id="KW-0406">Ion transport</keyword>
<evidence type="ECO:0000256" key="4">
    <source>
        <dbReference type="ARBA" id="ARBA00022448"/>
    </source>
</evidence>
<accession>A0A1X9SP50</accession>
<evidence type="ECO:0000256" key="5">
    <source>
        <dbReference type="ARBA" id="ARBA00022475"/>
    </source>
</evidence>
<evidence type="ECO:0000313" key="25">
    <source>
        <dbReference type="Proteomes" id="UP000202031"/>
    </source>
</evidence>
<keyword evidence="9 22" id="KW-0812">Transmembrane</keyword>
<keyword evidence="15 24" id="KW-0560">Oxidoreductase</keyword>
<dbReference type="InterPro" id="IPR050597">
    <property type="entry name" value="Cytochrome_c_Oxidase_Subunit"/>
</dbReference>
<dbReference type="PIRSF" id="PIRSF000006">
    <property type="entry name" value="Cbb3-Cox_fixP"/>
    <property type="match status" value="1"/>
</dbReference>
<dbReference type="GO" id="GO:0009055">
    <property type="term" value="F:electron transfer activity"/>
    <property type="evidence" value="ECO:0007669"/>
    <property type="project" value="InterPro"/>
</dbReference>
<dbReference type="Gene3D" id="6.10.280.130">
    <property type="match status" value="1"/>
</dbReference>
<keyword evidence="12" id="KW-0375">Hydrogen ion transport</keyword>
<keyword evidence="7 21" id="KW-0349">Heme</keyword>
<evidence type="ECO:0000256" key="15">
    <source>
        <dbReference type="ARBA" id="ARBA00023002"/>
    </source>
</evidence>
<dbReference type="InterPro" id="IPR004678">
    <property type="entry name" value="Cyt_c_oxidase_cbb3_su3"/>
</dbReference>
<reference evidence="25" key="1">
    <citation type="journal article" date="2017" name="Genome Biol. Evol.">
        <title>Comparative Genomic Analysis Identifies a Campylobacter Clade Deficient in Selenium Metabolism.</title>
        <authorList>
            <person name="Miller W.G."/>
            <person name="Yee E."/>
            <person name="Lopes B.S."/>
            <person name="Chapman M.H."/>
            <person name="Huynh S."/>
            <person name="Bono J.L."/>
            <person name="Parker C.T."/>
            <person name="Strachan N.J.C."/>
            <person name="Forbes K.J."/>
        </authorList>
    </citation>
    <scope>NUCLEOTIDE SEQUENCE [LARGE SCALE GENOMIC DNA]</scope>
    <source>
        <strain evidence="25">NCTC 13004</strain>
    </source>
</reference>
<evidence type="ECO:0000256" key="13">
    <source>
        <dbReference type="ARBA" id="ARBA00022982"/>
    </source>
</evidence>
<dbReference type="InterPro" id="IPR032858">
    <property type="entry name" value="CcoP_N"/>
</dbReference>
<evidence type="ECO:0000256" key="11">
    <source>
        <dbReference type="ARBA" id="ARBA00022737"/>
    </source>
</evidence>
<keyword evidence="5" id="KW-1003">Cell membrane</keyword>
<evidence type="ECO:0000259" key="23">
    <source>
        <dbReference type="PROSITE" id="PS51007"/>
    </source>
</evidence>
<dbReference type="SUPFAM" id="SSF46626">
    <property type="entry name" value="Cytochrome c"/>
    <property type="match status" value="2"/>
</dbReference>
<keyword evidence="4" id="KW-0813">Transport</keyword>
<name>A0A1X9SP50_9BACT</name>
<feature type="transmembrane region" description="Helical" evidence="22">
    <location>
        <begin position="62"/>
        <end position="80"/>
    </location>
</feature>
<protein>
    <recommendedName>
        <fullName evidence="19">Cytochrome c oxidase subunit III</fullName>
    </recommendedName>
</protein>
<dbReference type="GO" id="GO:0006119">
    <property type="term" value="P:oxidative phosphorylation"/>
    <property type="evidence" value="ECO:0007669"/>
    <property type="project" value="UniProtKB-UniPathway"/>
</dbReference>
<evidence type="ECO:0000256" key="22">
    <source>
        <dbReference type="SAM" id="Phobius"/>
    </source>
</evidence>
<evidence type="ECO:0000256" key="7">
    <source>
        <dbReference type="ARBA" id="ARBA00022617"/>
    </source>
</evidence>
<dbReference type="EMBL" id="CP015578">
    <property type="protein sequence ID" value="ARQ98024.1"/>
    <property type="molecule type" value="Genomic_DNA"/>
</dbReference>